<proteinExistence type="predicted"/>
<protein>
    <recommendedName>
        <fullName evidence="1">Exostosin GT47 domain-containing protein</fullName>
    </recommendedName>
</protein>
<dbReference type="Gene3D" id="3.40.50.2000">
    <property type="entry name" value="Glycogen Phosphorylase B"/>
    <property type="match status" value="1"/>
</dbReference>
<dbReference type="AlphaFoldDB" id="A0A6C0C4X0"/>
<feature type="domain" description="Exostosin GT47" evidence="1">
    <location>
        <begin position="126"/>
        <end position="274"/>
    </location>
</feature>
<evidence type="ECO:0000259" key="1">
    <source>
        <dbReference type="Pfam" id="PF03016"/>
    </source>
</evidence>
<dbReference type="GO" id="GO:0016757">
    <property type="term" value="F:glycosyltransferase activity"/>
    <property type="evidence" value="ECO:0007669"/>
    <property type="project" value="InterPro"/>
</dbReference>
<dbReference type="InterPro" id="IPR040911">
    <property type="entry name" value="Exostosin_GT47"/>
</dbReference>
<dbReference type="InterPro" id="IPR004263">
    <property type="entry name" value="Exostosin"/>
</dbReference>
<dbReference type="PANTHER" id="PTHR11062:SF73">
    <property type="entry name" value="EXOSTOSIN-LIKE 3"/>
    <property type="match status" value="1"/>
</dbReference>
<reference evidence="2" key="1">
    <citation type="journal article" date="2020" name="Nature">
        <title>Giant virus diversity and host interactions through global metagenomics.</title>
        <authorList>
            <person name="Schulz F."/>
            <person name="Roux S."/>
            <person name="Paez-Espino D."/>
            <person name="Jungbluth S."/>
            <person name="Walsh D.A."/>
            <person name="Denef V.J."/>
            <person name="McMahon K.D."/>
            <person name="Konstantinidis K.T."/>
            <person name="Eloe-Fadrosh E.A."/>
            <person name="Kyrpides N.C."/>
            <person name="Woyke T."/>
        </authorList>
    </citation>
    <scope>NUCLEOTIDE SEQUENCE</scope>
    <source>
        <strain evidence="2">GVMAG-M-3300020185-33</strain>
    </source>
</reference>
<accession>A0A6C0C4X0</accession>
<dbReference type="Pfam" id="PF03016">
    <property type="entry name" value="Exostosin_GT47"/>
    <property type="match status" value="1"/>
</dbReference>
<dbReference type="EMBL" id="MN739335">
    <property type="protein sequence ID" value="QHS99141.1"/>
    <property type="molecule type" value="Genomic_DNA"/>
</dbReference>
<sequence>MDYLIIKLGLFWQYPVITEKTFHEQNKGDPNYFPFPWATVIDKRVNLQSLLEILKKKMRPNKNYYTCCQHIRYRELKQLWEALDINTVYIPHKCLNEDVLGSIKLIACPLYAVNIEDETRNEVFKQCNLLTKPRKYFYSFAGGYQPNCYLTDIRLRIFNLNRKKRQDCMIRNTGDWHFNCDVYGGGQDINGKLNEDERHLIKTKIYNDILLNSRYALAPSGSGPNSIRFWEALGAGSIPVLLADTLELPQHELWDKAIVRIKESELDKLDDILDDISVEEEQERRENCLKLYRYFRNNYKNENIPLTVIHYCCGSYYKGAFGGVARYDYHISKAFPNYKHFTGPQEKDKLLSFLKTCKNPVVITDNHLACDIPNKYETILVHHGVAETHAAREPEWDKYWRDLCCNGQKKMLYHRDPNRTRIISISQFCTDEFTKYYGETYTRFPLTKILHTSELDETKYHTIWNKTPVILGNWQGINKGKLVVDSLSQIGKFIFKKLSVHPNQISQAGIDDFNKRKQDIYLSCDIFLNISLCEGNCYSALDALLCGIPVISTNTGLFYSDIPEDCFVKIDWKKRNNLDYVKEKLEYAWKHKEELGCKGREWYLKHYRFADWESAMHKLLNK</sequence>
<evidence type="ECO:0000313" key="2">
    <source>
        <dbReference type="EMBL" id="QHS99141.1"/>
    </source>
</evidence>
<name>A0A6C0C4X0_9ZZZZ</name>
<dbReference type="PANTHER" id="PTHR11062">
    <property type="entry name" value="EXOSTOSIN HEPARAN SULFATE GLYCOSYLTRANSFERASE -RELATED"/>
    <property type="match status" value="1"/>
</dbReference>
<organism evidence="2">
    <name type="scientific">viral metagenome</name>
    <dbReference type="NCBI Taxonomy" id="1070528"/>
    <lineage>
        <taxon>unclassified sequences</taxon>
        <taxon>metagenomes</taxon>
        <taxon>organismal metagenomes</taxon>
    </lineage>
</organism>
<dbReference type="SUPFAM" id="SSF53756">
    <property type="entry name" value="UDP-Glycosyltransferase/glycogen phosphorylase"/>
    <property type="match status" value="1"/>
</dbReference>